<dbReference type="RefSeq" id="WP_036871515.1">
    <property type="nucleotide sequence ID" value="NZ_JRNJ01000108.1"/>
</dbReference>
<keyword evidence="5 6" id="KW-0472">Membrane</keyword>
<feature type="transmembrane region" description="Helical" evidence="6">
    <location>
        <begin position="188"/>
        <end position="209"/>
    </location>
</feature>
<evidence type="ECO:0000256" key="2">
    <source>
        <dbReference type="ARBA" id="ARBA00022475"/>
    </source>
</evidence>
<evidence type="ECO:0000256" key="4">
    <source>
        <dbReference type="ARBA" id="ARBA00022989"/>
    </source>
</evidence>
<evidence type="ECO:0000313" key="7">
    <source>
        <dbReference type="EMBL" id="KGF24287.1"/>
    </source>
</evidence>
<evidence type="ECO:0000256" key="1">
    <source>
        <dbReference type="ARBA" id="ARBA00004651"/>
    </source>
</evidence>
<dbReference type="InterPro" id="IPR050833">
    <property type="entry name" value="Poly_Biosynth_Transport"/>
</dbReference>
<evidence type="ECO:0008006" key="9">
    <source>
        <dbReference type="Google" id="ProtNLM"/>
    </source>
</evidence>
<evidence type="ECO:0000256" key="3">
    <source>
        <dbReference type="ARBA" id="ARBA00022692"/>
    </source>
</evidence>
<feature type="transmembrane region" description="Helical" evidence="6">
    <location>
        <begin position="379"/>
        <end position="398"/>
    </location>
</feature>
<dbReference type="Proteomes" id="UP000029533">
    <property type="component" value="Unassembled WGS sequence"/>
</dbReference>
<organism evidence="7 8">
    <name type="scientific">Prevotella histicola JCM 15637 = DNF00424</name>
    <dbReference type="NCBI Taxonomy" id="1236504"/>
    <lineage>
        <taxon>Bacteria</taxon>
        <taxon>Pseudomonadati</taxon>
        <taxon>Bacteroidota</taxon>
        <taxon>Bacteroidia</taxon>
        <taxon>Bacteroidales</taxon>
        <taxon>Prevotellaceae</taxon>
        <taxon>Prevotella</taxon>
    </lineage>
</organism>
<keyword evidence="4 6" id="KW-1133">Transmembrane helix</keyword>
<reference evidence="7 8" key="1">
    <citation type="submission" date="2014-07" db="EMBL/GenBank/DDBJ databases">
        <authorList>
            <person name="McCorrison J."/>
            <person name="Sanka R."/>
            <person name="Torralba M."/>
            <person name="Gillis M."/>
            <person name="Haft D.H."/>
            <person name="Methe B."/>
            <person name="Sutton G."/>
            <person name="Nelson K.E."/>
        </authorList>
    </citation>
    <scope>NUCLEOTIDE SEQUENCE [LARGE SCALE GENOMIC DNA]</scope>
    <source>
        <strain evidence="7 8">DNF00424</strain>
    </source>
</reference>
<dbReference type="GO" id="GO:0005886">
    <property type="term" value="C:plasma membrane"/>
    <property type="evidence" value="ECO:0007669"/>
    <property type="project" value="UniProtKB-SubCell"/>
</dbReference>
<dbReference type="PANTHER" id="PTHR30250:SF26">
    <property type="entry name" value="PSMA PROTEIN"/>
    <property type="match status" value="1"/>
</dbReference>
<keyword evidence="2" id="KW-1003">Cell membrane</keyword>
<feature type="transmembrane region" description="Helical" evidence="6">
    <location>
        <begin position="92"/>
        <end position="114"/>
    </location>
</feature>
<feature type="transmembrane region" description="Helical" evidence="6">
    <location>
        <begin position="314"/>
        <end position="339"/>
    </location>
</feature>
<sequence length="511" mass="58172">MSESQNNKRIAKNTLFLYMRMLLTMVISLYTSRVTLATLGVVDYGIYNVVGGVISMFAFLNSSLSSSTQRFLTFSLGQGDFIQLKKVFTASLNIHIILSVLIVLLGETLGLWFLNNKLVIPADRVFAANMVYQLTIFMSLISIIQVPFDGTIIAHEKMDIFAYFSLLDIILKLAVVFILMIVDWDKMILLAILYSLVVLFRFILYVVYCKRHFIEIGFRFFYNKLLYKQLVSFAGWNLFGAVAVLSKDQGLNILLNLFFGPIVNAARTVSYQVSSAIANFMINFQTAINPQVVKYYASNELDNMERLVYRGSKLSFILTFFLGFPAALNIDFLLDIWLVKAPNNANIFIILLLIDNMIWSIFGSPMANSLQATGNIKKYQIIVGCIVISILPISYFALKLGCEPQMVFVIGIFITLISGVMRYKLCVSQVGFHVRLFLKMVVKRVVYILLLSMPIPLVVKHFYSASTWHDFLIILLTTLIISAVVIYTVGLEKEEKLYVRSVLNDRFKRWI</sequence>
<accession>A0AAW3FB36</accession>
<feature type="transmembrane region" description="Helical" evidence="6">
    <location>
        <begin position="15"/>
        <end position="32"/>
    </location>
</feature>
<feature type="transmembrane region" description="Helical" evidence="6">
    <location>
        <begin position="160"/>
        <end position="182"/>
    </location>
</feature>
<feature type="transmembrane region" description="Helical" evidence="6">
    <location>
        <begin position="404"/>
        <end position="425"/>
    </location>
</feature>
<feature type="transmembrane region" description="Helical" evidence="6">
    <location>
        <begin position="345"/>
        <end position="367"/>
    </location>
</feature>
<comment type="caution">
    <text evidence="7">The sequence shown here is derived from an EMBL/GenBank/DDBJ whole genome shotgun (WGS) entry which is preliminary data.</text>
</comment>
<gene>
    <name evidence="7" type="ORF">HMPREF2132_12720</name>
</gene>
<comment type="subcellular location">
    <subcellularLocation>
        <location evidence="1">Cell membrane</location>
        <topology evidence="1">Multi-pass membrane protein</topology>
    </subcellularLocation>
</comment>
<dbReference type="AlphaFoldDB" id="A0AAW3FB36"/>
<protein>
    <recommendedName>
        <fullName evidence="9">Polysaccharide biosynthesis protein</fullName>
    </recommendedName>
</protein>
<feature type="transmembrane region" description="Helical" evidence="6">
    <location>
        <begin position="126"/>
        <end position="148"/>
    </location>
</feature>
<name>A0AAW3FB36_9BACT</name>
<evidence type="ECO:0000256" key="5">
    <source>
        <dbReference type="ARBA" id="ARBA00023136"/>
    </source>
</evidence>
<dbReference type="EMBL" id="JRNJ01000108">
    <property type="protein sequence ID" value="KGF24287.1"/>
    <property type="molecule type" value="Genomic_DNA"/>
</dbReference>
<evidence type="ECO:0000313" key="8">
    <source>
        <dbReference type="Proteomes" id="UP000029533"/>
    </source>
</evidence>
<feature type="transmembrane region" description="Helical" evidence="6">
    <location>
        <begin position="471"/>
        <end position="491"/>
    </location>
</feature>
<proteinExistence type="predicted"/>
<feature type="transmembrane region" description="Helical" evidence="6">
    <location>
        <begin position="445"/>
        <end position="465"/>
    </location>
</feature>
<keyword evidence="3 6" id="KW-0812">Transmembrane</keyword>
<feature type="transmembrane region" description="Helical" evidence="6">
    <location>
        <begin position="44"/>
        <end position="64"/>
    </location>
</feature>
<evidence type="ECO:0000256" key="6">
    <source>
        <dbReference type="SAM" id="Phobius"/>
    </source>
</evidence>
<dbReference type="PANTHER" id="PTHR30250">
    <property type="entry name" value="PST FAMILY PREDICTED COLANIC ACID TRANSPORTER"/>
    <property type="match status" value="1"/>
</dbReference>